<dbReference type="Proteomes" id="UP000076079">
    <property type="component" value="Chromosome"/>
</dbReference>
<dbReference type="Pfam" id="PF00675">
    <property type="entry name" value="Peptidase_M16"/>
    <property type="match status" value="1"/>
</dbReference>
<reference evidence="4 5" key="1">
    <citation type="journal article" date="2016" name="Genome Announc.">
        <title>First Complete Genome Sequence of a Subdivision 6 Acidobacterium Strain.</title>
        <authorList>
            <person name="Huang S."/>
            <person name="Vieira S."/>
            <person name="Bunk B."/>
            <person name="Riedel T."/>
            <person name="Sproer C."/>
            <person name="Overmann J."/>
        </authorList>
    </citation>
    <scope>NUCLEOTIDE SEQUENCE [LARGE SCALE GENOMIC DNA]</scope>
    <source>
        <strain evidence="5">DSM 100886 HEG_-6_39</strain>
    </source>
</reference>
<dbReference type="InterPro" id="IPR011765">
    <property type="entry name" value="Pept_M16_N"/>
</dbReference>
<feature type="chain" id="PRO_5007511984" evidence="1">
    <location>
        <begin position="26"/>
        <end position="716"/>
    </location>
</feature>
<reference evidence="5" key="2">
    <citation type="submission" date="2016-04" db="EMBL/GenBank/DDBJ databases">
        <title>First Complete Genome Sequence of a Subdivision 6 Acidobacterium.</title>
        <authorList>
            <person name="Huang S."/>
            <person name="Vieira S."/>
            <person name="Bunk B."/>
            <person name="Riedel T."/>
            <person name="Sproeer C."/>
            <person name="Overmann J."/>
        </authorList>
    </citation>
    <scope>NUCLEOTIDE SEQUENCE [LARGE SCALE GENOMIC DNA]</scope>
    <source>
        <strain evidence="5">DSM 100886 HEG_-6_39</strain>
    </source>
</reference>
<dbReference type="Gene3D" id="3.30.830.10">
    <property type="entry name" value="Metalloenzyme, LuxS/M16 peptidase-like"/>
    <property type="match status" value="2"/>
</dbReference>
<evidence type="ECO:0000256" key="1">
    <source>
        <dbReference type="SAM" id="SignalP"/>
    </source>
</evidence>
<feature type="domain" description="Peptidase M16 N-terminal" evidence="2">
    <location>
        <begin position="57"/>
        <end position="183"/>
    </location>
</feature>
<dbReference type="InterPro" id="IPR050361">
    <property type="entry name" value="MPP/UQCRC_Complex"/>
</dbReference>
<evidence type="ECO:0000313" key="5">
    <source>
        <dbReference type="Proteomes" id="UP000076079"/>
    </source>
</evidence>
<dbReference type="EMBL" id="CP015136">
    <property type="protein sequence ID" value="AMY11636.1"/>
    <property type="molecule type" value="Genomic_DNA"/>
</dbReference>
<evidence type="ECO:0000259" key="2">
    <source>
        <dbReference type="Pfam" id="PF00675"/>
    </source>
</evidence>
<protein>
    <submittedName>
        <fullName evidence="4">Peptidase M16 inactive domain protein</fullName>
    </submittedName>
</protein>
<dbReference type="InterPro" id="IPR011249">
    <property type="entry name" value="Metalloenz_LuxS/M16"/>
</dbReference>
<dbReference type="InterPro" id="IPR007863">
    <property type="entry name" value="Peptidase_M16_C"/>
</dbReference>
<feature type="domain" description="Peptidase M16 C-terminal" evidence="3">
    <location>
        <begin position="210"/>
        <end position="388"/>
    </location>
</feature>
<evidence type="ECO:0000313" key="4">
    <source>
        <dbReference type="EMBL" id="AMY11636.1"/>
    </source>
</evidence>
<gene>
    <name evidence="4" type="ORF">LuPra_04887</name>
</gene>
<proteinExistence type="predicted"/>
<keyword evidence="1" id="KW-0732">Signal</keyword>
<sequence precursor="true">MSRLRTGVALATFVLGGLAAAVADAQVATVDQLKYPALPAFSLPRPTRTVLPNGLVVLVMEDHELPLVSVSARFRTGSLLEPADKIGVASLTGSQMRSGGTVALAPEALDRYLEGRAASIESSIGDDSGSASMSVLKQDFGEVLQVFSDVLRQPRFDPARLEVARRGIEAGIARQNDDPNSIASREFRELIYGGDTPFARQVTYATVQGLTRDDLVAWHAKYLHPDQTILAVHGDITSAEAVAAVTKVFGSWARGPKQMITFPEPRPQSAPGVFEAVKSDVAQSSIRIGHMGTLKSTHPDYYPVQVLNEVLSGSFTSRLFSSVRTAKGLAYSVGGGVGSNYTRVAPFSMSTSTKTSTTAETIETLVTEAKRIIAEPPTAMEIDLAKQSILNSFIFNSATTEQVLGQQVTYEYYGMPTDWLERYRAGIEKVTPADTARVARQYIKPDQFAILVVGPTEGRDKALSTFGTVKTLDISIPEPPSAAPAAAPSAAPGAEDTGRALISKAVDAMGGAAVIDGVKAYREETTVSATTPQGDIELQSTVLVAPPDRVRQELVTPMGAMTMTIAGATGTVQGGPQGSMPLPEAQRTQMLKQIQRSPIFLLQRRAQAGFKAVAAGDGKVGETPVALVRVDVEGDSMTLGIDPATGQLRSLLARGTGPTGAPADVLTEYGDYRAAGGITVPHARRSSIGGTTSQTVTVKSVQVNPPLPADAFGAAK</sequence>
<accession>A0A143PTH6</accession>
<dbReference type="KEGG" id="abac:LuPra_04887"/>
<dbReference type="AlphaFoldDB" id="A0A143PTH6"/>
<name>A0A143PTH6_LUTPR</name>
<dbReference type="OrthoDB" id="9811314at2"/>
<dbReference type="SUPFAM" id="SSF63411">
    <property type="entry name" value="LuxS/MPP-like metallohydrolase"/>
    <property type="match status" value="2"/>
</dbReference>
<dbReference type="PANTHER" id="PTHR11851:SF225">
    <property type="entry name" value="NON-PEPTIDASE HOMOLOG YMXG"/>
    <property type="match status" value="1"/>
</dbReference>
<dbReference type="GO" id="GO:0046872">
    <property type="term" value="F:metal ion binding"/>
    <property type="evidence" value="ECO:0007669"/>
    <property type="project" value="InterPro"/>
</dbReference>
<feature type="signal peptide" evidence="1">
    <location>
        <begin position="1"/>
        <end position="25"/>
    </location>
</feature>
<dbReference type="RefSeq" id="WP_110173170.1">
    <property type="nucleotide sequence ID" value="NZ_CP015136.1"/>
</dbReference>
<dbReference type="Pfam" id="PF05193">
    <property type="entry name" value="Peptidase_M16_C"/>
    <property type="match status" value="1"/>
</dbReference>
<dbReference type="STRING" id="1855912.LuPra_04887"/>
<keyword evidence="5" id="KW-1185">Reference proteome</keyword>
<evidence type="ECO:0000259" key="3">
    <source>
        <dbReference type="Pfam" id="PF05193"/>
    </source>
</evidence>
<dbReference type="PANTHER" id="PTHR11851">
    <property type="entry name" value="METALLOPROTEASE"/>
    <property type="match status" value="1"/>
</dbReference>
<organism evidence="4 5">
    <name type="scientific">Luteitalea pratensis</name>
    <dbReference type="NCBI Taxonomy" id="1855912"/>
    <lineage>
        <taxon>Bacteria</taxon>
        <taxon>Pseudomonadati</taxon>
        <taxon>Acidobacteriota</taxon>
        <taxon>Vicinamibacteria</taxon>
        <taxon>Vicinamibacterales</taxon>
        <taxon>Vicinamibacteraceae</taxon>
        <taxon>Luteitalea</taxon>
    </lineage>
</organism>